<gene>
    <name evidence="3" type="primary">Qrich2_1</name>
    <name evidence="3" type="ORF">SAKLUC_R10436</name>
</gene>
<dbReference type="InterPro" id="IPR032013">
    <property type="entry name" value="DUF4795"/>
</dbReference>
<dbReference type="EMBL" id="VWZD01008058">
    <property type="protein sequence ID" value="NXG07013.1"/>
    <property type="molecule type" value="Genomic_DNA"/>
</dbReference>
<dbReference type="Proteomes" id="UP000558958">
    <property type="component" value="Unassembled WGS sequence"/>
</dbReference>
<feature type="domain" description="DUF4795" evidence="2">
    <location>
        <begin position="1"/>
        <end position="179"/>
    </location>
</feature>
<feature type="non-terminal residue" evidence="3">
    <location>
        <position position="180"/>
    </location>
</feature>
<dbReference type="PANTHER" id="PTHR46766:SF1">
    <property type="entry name" value="GLUTAMINE-RICH PROTEIN 2"/>
    <property type="match status" value="1"/>
</dbReference>
<evidence type="ECO:0000259" key="2">
    <source>
        <dbReference type="Pfam" id="PF16043"/>
    </source>
</evidence>
<dbReference type="AlphaFoldDB" id="A0A7K8YVJ3"/>
<protein>
    <submittedName>
        <fullName evidence="3">QRIC2 protein</fullName>
    </submittedName>
</protein>
<organism evidence="3 4">
    <name type="scientific">Sakesphorus luctuosus</name>
    <dbReference type="NCBI Taxonomy" id="419690"/>
    <lineage>
        <taxon>Eukaryota</taxon>
        <taxon>Metazoa</taxon>
        <taxon>Chordata</taxon>
        <taxon>Craniata</taxon>
        <taxon>Vertebrata</taxon>
        <taxon>Euteleostomi</taxon>
        <taxon>Archelosauria</taxon>
        <taxon>Archosauria</taxon>
        <taxon>Dinosauria</taxon>
        <taxon>Saurischia</taxon>
        <taxon>Theropoda</taxon>
        <taxon>Coelurosauria</taxon>
        <taxon>Aves</taxon>
        <taxon>Neognathae</taxon>
        <taxon>Neoaves</taxon>
        <taxon>Telluraves</taxon>
        <taxon>Australaves</taxon>
        <taxon>Passeriformes</taxon>
        <taxon>Thamnophilidae</taxon>
        <taxon>Sakesphorus</taxon>
    </lineage>
</organism>
<name>A0A7K8YVJ3_9PASS</name>
<evidence type="ECO:0000256" key="1">
    <source>
        <dbReference type="SAM" id="Coils"/>
    </source>
</evidence>
<evidence type="ECO:0000313" key="3">
    <source>
        <dbReference type="EMBL" id="NXG07013.1"/>
    </source>
</evidence>
<dbReference type="PANTHER" id="PTHR46766">
    <property type="entry name" value="GLUTAMINE-RICH PROTEIN 2"/>
    <property type="match status" value="1"/>
</dbReference>
<keyword evidence="1" id="KW-0175">Coiled coil</keyword>
<keyword evidence="4" id="KW-1185">Reference proteome</keyword>
<proteinExistence type="predicted"/>
<evidence type="ECO:0000313" key="4">
    <source>
        <dbReference type="Proteomes" id="UP000558958"/>
    </source>
</evidence>
<comment type="caution">
    <text evidence="3">The sequence shown here is derived from an EMBL/GenBank/DDBJ whole genome shotgun (WGS) entry which is preliminary data.</text>
</comment>
<reference evidence="3 4" key="1">
    <citation type="submission" date="2019-09" db="EMBL/GenBank/DDBJ databases">
        <title>Bird 10,000 Genomes (B10K) Project - Family phase.</title>
        <authorList>
            <person name="Zhang G."/>
        </authorList>
    </citation>
    <scope>NUCLEOTIDE SEQUENCE [LARGE SCALE GENOMIC DNA]</scope>
    <source>
        <strain evidence="3">B10K-DU-001-06</strain>
        <tissue evidence="3">Muscle</tissue>
    </source>
</reference>
<dbReference type="Pfam" id="PF16043">
    <property type="entry name" value="DUF4795"/>
    <property type="match status" value="1"/>
</dbReference>
<sequence length="180" mass="20876">DQELLRRMEVRVSKIQGDCEELSFVSGSLRKDCEQKQKDIEMLFQSLERLKNDKADEQNMLAAMDVKADKAALGSKVSCTQFEESMERLEERMRKMQSQVSGQNQHWDKVQQQISDAIETKLDRQEMKALYKQLEDTWQRSVEELENQMMTDSAAGFKKQLPVPFTCLSCDRMVNTQVPG</sequence>
<feature type="non-terminal residue" evidence="3">
    <location>
        <position position="1"/>
    </location>
</feature>
<feature type="coiled-coil region" evidence="1">
    <location>
        <begin position="33"/>
        <end position="148"/>
    </location>
</feature>
<accession>A0A7K8YVJ3</accession>